<gene>
    <name evidence="3" type="primary">LOC113786127</name>
</gene>
<dbReference type="GO" id="GO:0006261">
    <property type="term" value="P:DNA-templated DNA replication"/>
    <property type="evidence" value="ECO:0007669"/>
    <property type="project" value="TreeGrafter"/>
</dbReference>
<feature type="region of interest" description="Disordered" evidence="1">
    <location>
        <begin position="1"/>
        <end position="33"/>
    </location>
</feature>
<dbReference type="InterPro" id="IPR007218">
    <property type="entry name" value="DNA_pol_delta_4"/>
</dbReference>
<proteinExistence type="predicted"/>
<evidence type="ECO:0000313" key="3">
    <source>
        <dbReference type="RefSeq" id="XP_027188961.1"/>
    </source>
</evidence>
<organism evidence="2 3">
    <name type="scientific">Cicer arietinum</name>
    <name type="common">Chickpea</name>
    <name type="synonym">Garbanzo</name>
    <dbReference type="NCBI Taxonomy" id="3827"/>
    <lineage>
        <taxon>Eukaryota</taxon>
        <taxon>Viridiplantae</taxon>
        <taxon>Streptophyta</taxon>
        <taxon>Embryophyta</taxon>
        <taxon>Tracheophyta</taxon>
        <taxon>Spermatophyta</taxon>
        <taxon>Magnoliopsida</taxon>
        <taxon>eudicotyledons</taxon>
        <taxon>Gunneridae</taxon>
        <taxon>Pentapetalae</taxon>
        <taxon>rosids</taxon>
        <taxon>fabids</taxon>
        <taxon>Fabales</taxon>
        <taxon>Fabaceae</taxon>
        <taxon>Papilionoideae</taxon>
        <taxon>50 kb inversion clade</taxon>
        <taxon>NPAAA clade</taxon>
        <taxon>Hologalegina</taxon>
        <taxon>IRL clade</taxon>
        <taxon>Cicereae</taxon>
        <taxon>Cicer</taxon>
    </lineage>
</organism>
<reference evidence="2" key="1">
    <citation type="journal article" date="2013" name="Nat. Biotechnol.">
        <title>Draft genome sequence of chickpea (Cicer arietinum) provides a resource for trait improvement.</title>
        <authorList>
            <person name="Varshney R.K."/>
            <person name="Song C."/>
            <person name="Saxena R.K."/>
            <person name="Azam S."/>
            <person name="Yu S."/>
            <person name="Sharpe A.G."/>
            <person name="Cannon S."/>
            <person name="Baek J."/>
            <person name="Rosen B.D."/>
            <person name="Tar'an B."/>
            <person name="Millan T."/>
            <person name="Zhang X."/>
            <person name="Ramsay L.D."/>
            <person name="Iwata A."/>
            <person name="Wang Y."/>
            <person name="Nelson W."/>
            <person name="Farmer A.D."/>
            <person name="Gaur P.M."/>
            <person name="Soderlund C."/>
            <person name="Penmetsa R.V."/>
            <person name="Xu C."/>
            <person name="Bharti A.K."/>
            <person name="He W."/>
            <person name="Winter P."/>
            <person name="Zhao S."/>
            <person name="Hane J.K."/>
            <person name="Carrasquilla-Garcia N."/>
            <person name="Condie J.A."/>
            <person name="Upadhyaya H.D."/>
            <person name="Luo M.C."/>
            <person name="Thudi M."/>
            <person name="Gowda C.L."/>
            <person name="Singh N.P."/>
            <person name="Lichtenzveig J."/>
            <person name="Gali K.K."/>
            <person name="Rubio J."/>
            <person name="Nadarajan N."/>
            <person name="Dolezel J."/>
            <person name="Bansal K.C."/>
            <person name="Xu X."/>
            <person name="Edwards D."/>
            <person name="Zhang G."/>
            <person name="Kahl G."/>
            <person name="Gil J."/>
            <person name="Singh K.B."/>
            <person name="Datta S.K."/>
            <person name="Jackson S.A."/>
            <person name="Wang J."/>
            <person name="Cook D.R."/>
        </authorList>
    </citation>
    <scope>NUCLEOTIDE SEQUENCE [LARGE SCALE GENOMIC DNA]</scope>
    <source>
        <strain evidence="2">cv. CDC Frontier</strain>
    </source>
</reference>
<dbReference type="GO" id="GO:0043625">
    <property type="term" value="C:delta DNA polymerase complex"/>
    <property type="evidence" value="ECO:0007669"/>
    <property type="project" value="TreeGrafter"/>
</dbReference>
<dbReference type="PANTHER" id="PTHR14303:SF0">
    <property type="entry name" value="DNA POLYMERASE DELTA SUBUNIT 4"/>
    <property type="match status" value="1"/>
</dbReference>
<dbReference type="AlphaFoldDB" id="A0A3Q7XXU1"/>
<protein>
    <submittedName>
        <fullName evidence="3">DNA polymerase delta subunit 4-like</fullName>
    </submittedName>
</protein>
<evidence type="ECO:0000256" key="1">
    <source>
        <dbReference type="SAM" id="MobiDB-lite"/>
    </source>
</evidence>
<dbReference type="GO" id="GO:0003887">
    <property type="term" value="F:DNA-directed DNA polymerase activity"/>
    <property type="evidence" value="ECO:0007669"/>
    <property type="project" value="TreeGrafter"/>
</dbReference>
<dbReference type="Proteomes" id="UP000087171">
    <property type="component" value="Chromosome Ca1"/>
</dbReference>
<keyword evidence="2" id="KW-1185">Reference proteome</keyword>
<accession>A0A3Q7XXU1</accession>
<name>A0A3Q7XXU1_CICAR</name>
<dbReference type="STRING" id="3827.A0A3Q7XXU1"/>
<dbReference type="OrthoDB" id="337486at2759"/>
<dbReference type="PANTHER" id="PTHR14303">
    <property type="entry name" value="DNA POLYMERASE DELTA SUBUNIT 4"/>
    <property type="match status" value="1"/>
</dbReference>
<reference evidence="3" key="2">
    <citation type="submission" date="2025-08" db="UniProtKB">
        <authorList>
            <consortium name="RefSeq"/>
        </authorList>
    </citation>
    <scope>IDENTIFICATION</scope>
    <source>
        <tissue evidence="3">Etiolated seedlings</tissue>
    </source>
</reference>
<dbReference type="Pfam" id="PF04081">
    <property type="entry name" value="DNA_pol_delta_4"/>
    <property type="match status" value="1"/>
</dbReference>
<dbReference type="GO" id="GO:0000731">
    <property type="term" value="P:DNA synthesis involved in DNA repair"/>
    <property type="evidence" value="ECO:0007669"/>
    <property type="project" value="InterPro"/>
</dbReference>
<evidence type="ECO:0000313" key="2">
    <source>
        <dbReference type="Proteomes" id="UP000087171"/>
    </source>
</evidence>
<feature type="compositionally biased region" description="Basic residues" evidence="1">
    <location>
        <begin position="1"/>
        <end position="22"/>
    </location>
</feature>
<dbReference type="RefSeq" id="XP_027188961.1">
    <property type="nucleotide sequence ID" value="XM_027333160.1"/>
</dbReference>
<sequence length="104" mass="12397">MKKFYKQRKTAINKSSTSRKKSSQPDEVPDHSEEEMILRLFDMNMTYGPCFGMTRLERYERAKKWGLNPPQEIENLLKGVNVRPECLWHKPIHVQKYLVENKSK</sequence>